<keyword evidence="13" id="KW-0472">Membrane</keyword>
<evidence type="ECO:0000256" key="10">
    <source>
        <dbReference type="ARBA" id="ARBA00023002"/>
    </source>
</evidence>
<evidence type="ECO:0000256" key="8">
    <source>
        <dbReference type="ARBA" id="ARBA00022824"/>
    </source>
</evidence>
<dbReference type="PRINTS" id="PR00385">
    <property type="entry name" value="P450"/>
</dbReference>
<dbReference type="GO" id="GO:0005506">
    <property type="term" value="F:iron ion binding"/>
    <property type="evidence" value="ECO:0007669"/>
    <property type="project" value="InterPro"/>
</dbReference>
<proteinExistence type="inferred from homology"/>
<dbReference type="EMBL" id="CAKASE010000045">
    <property type="protein sequence ID" value="CAG9560134.1"/>
    <property type="molecule type" value="Genomic_DNA"/>
</dbReference>
<dbReference type="PANTHER" id="PTHR24292:SF54">
    <property type="entry name" value="CYP9F3-RELATED"/>
    <property type="match status" value="1"/>
</dbReference>
<keyword evidence="10 16" id="KW-0560">Oxidoreductase</keyword>
<gene>
    <name evidence="17" type="ORF">DCHRY22_LOCUS1853</name>
</gene>
<dbReference type="EC" id="1.14.14.1" evidence="5"/>
<dbReference type="PROSITE" id="PS00086">
    <property type="entry name" value="CYTOCHROME_P450"/>
    <property type="match status" value="1"/>
</dbReference>
<evidence type="ECO:0000256" key="4">
    <source>
        <dbReference type="ARBA" id="ARBA00010617"/>
    </source>
</evidence>
<evidence type="ECO:0000256" key="1">
    <source>
        <dbReference type="ARBA" id="ARBA00001971"/>
    </source>
</evidence>
<dbReference type="Gene3D" id="1.10.630.10">
    <property type="entry name" value="Cytochrome P450"/>
    <property type="match status" value="1"/>
</dbReference>
<keyword evidence="12 16" id="KW-0503">Monooxygenase</keyword>
<evidence type="ECO:0000256" key="2">
    <source>
        <dbReference type="ARBA" id="ARBA00004174"/>
    </source>
</evidence>
<dbReference type="InterPro" id="IPR001128">
    <property type="entry name" value="Cyt_P450"/>
</dbReference>
<keyword evidence="18" id="KW-1185">Reference proteome</keyword>
<feature type="binding site" description="axial binding residue" evidence="15">
    <location>
        <position position="452"/>
    </location>
    <ligand>
        <name>heme</name>
        <dbReference type="ChEBI" id="CHEBI:30413"/>
    </ligand>
    <ligandPart>
        <name>Fe</name>
        <dbReference type="ChEBI" id="CHEBI:18248"/>
    </ligandPart>
</feature>
<dbReference type="InterPro" id="IPR050476">
    <property type="entry name" value="Insect_CytP450_Detox"/>
</dbReference>
<dbReference type="InterPro" id="IPR036396">
    <property type="entry name" value="Cyt_P450_sf"/>
</dbReference>
<dbReference type="PANTHER" id="PTHR24292">
    <property type="entry name" value="CYTOCHROME P450"/>
    <property type="match status" value="1"/>
</dbReference>
<comment type="cofactor">
    <cofactor evidence="1 15">
        <name>heme</name>
        <dbReference type="ChEBI" id="CHEBI:30413"/>
    </cofactor>
</comment>
<comment type="similarity">
    <text evidence="4 16">Belongs to the cytochrome P450 family.</text>
</comment>
<organism evidence="17 18">
    <name type="scientific">Danaus chrysippus</name>
    <name type="common">African queen</name>
    <dbReference type="NCBI Taxonomy" id="151541"/>
    <lineage>
        <taxon>Eukaryota</taxon>
        <taxon>Metazoa</taxon>
        <taxon>Ecdysozoa</taxon>
        <taxon>Arthropoda</taxon>
        <taxon>Hexapoda</taxon>
        <taxon>Insecta</taxon>
        <taxon>Pterygota</taxon>
        <taxon>Neoptera</taxon>
        <taxon>Endopterygota</taxon>
        <taxon>Lepidoptera</taxon>
        <taxon>Glossata</taxon>
        <taxon>Ditrysia</taxon>
        <taxon>Papilionoidea</taxon>
        <taxon>Nymphalidae</taxon>
        <taxon>Danainae</taxon>
        <taxon>Danaini</taxon>
        <taxon>Danaina</taxon>
        <taxon>Danaus</taxon>
        <taxon>Anosia</taxon>
    </lineage>
</organism>
<dbReference type="InterPro" id="IPR002401">
    <property type="entry name" value="Cyt_P450_E_grp-I"/>
</dbReference>
<sequence>MFLIILACLVALLYYYTTRNHSYWAKKNVKHERPIPLFGTHFRNIVALKSASELAHEFYVKFSDEKVIGAYRGNDKELIVKDPDIIRDILMVDFNNFHNRGFGRDPEKEPLMKNLFHAEDDLWKLLRHKLTPAFTTAKLKSMFPLIVQCAEKLVGLGENIIANGGDCDIREVMAKFTTEFIGACGFGIEMDTINNDNSVFRQIGKKMFSRSDMEVFWFAIWDMFPEVRNIMNLTNKKLERVMFDMVTKIFEQRNYKSIGRNDFVDLLLDYFSQGKIQSESIKYKNPDGTAKQVDMEMDIDVMVAQVFVFFAAGFETSSSTTSYTLHELAYHPETQKKIQEEIDRVLIKYDNKLCYDAVNEMTLLDMAMKEALRLMPAVGVLNRQCVKPYTIKQVGLTIEPGVNIIIPVQSLHLDEKYFDDPYEFKPERFADEDFNQRTKNVYLPFGAGPRACIGARLGQMQSLAGLAVMLHNFSVEPSKNAKRNLNINPRLNVVQGVLHGVPIKLIKRK</sequence>
<keyword evidence="7 15" id="KW-0479">Metal-binding</keyword>
<evidence type="ECO:0000256" key="7">
    <source>
        <dbReference type="ARBA" id="ARBA00022723"/>
    </source>
</evidence>
<keyword evidence="6 15" id="KW-0349">Heme</keyword>
<dbReference type="FunFam" id="1.10.630.10:FF:000042">
    <property type="entry name" value="Cytochrome P450"/>
    <property type="match status" value="1"/>
</dbReference>
<evidence type="ECO:0000256" key="15">
    <source>
        <dbReference type="PIRSR" id="PIRSR602401-1"/>
    </source>
</evidence>
<evidence type="ECO:0000256" key="9">
    <source>
        <dbReference type="ARBA" id="ARBA00022848"/>
    </source>
</evidence>
<dbReference type="Pfam" id="PF00067">
    <property type="entry name" value="p450"/>
    <property type="match status" value="1"/>
</dbReference>
<evidence type="ECO:0000256" key="5">
    <source>
        <dbReference type="ARBA" id="ARBA00012109"/>
    </source>
</evidence>
<evidence type="ECO:0000256" key="12">
    <source>
        <dbReference type="ARBA" id="ARBA00023033"/>
    </source>
</evidence>
<dbReference type="SUPFAM" id="SSF48264">
    <property type="entry name" value="Cytochrome P450"/>
    <property type="match status" value="1"/>
</dbReference>
<dbReference type="AlphaFoldDB" id="A0A8J2QCY6"/>
<reference evidence="17" key="1">
    <citation type="submission" date="2021-09" db="EMBL/GenBank/DDBJ databases">
        <authorList>
            <person name="Martin H S."/>
        </authorList>
    </citation>
    <scope>NUCLEOTIDE SEQUENCE</scope>
</reference>
<evidence type="ECO:0000313" key="18">
    <source>
        <dbReference type="Proteomes" id="UP000789524"/>
    </source>
</evidence>
<evidence type="ECO:0000256" key="3">
    <source>
        <dbReference type="ARBA" id="ARBA00004406"/>
    </source>
</evidence>
<comment type="catalytic activity">
    <reaction evidence="14">
        <text>an organic molecule + reduced [NADPH--hemoprotein reductase] + O2 = an alcohol + oxidized [NADPH--hemoprotein reductase] + H2O + H(+)</text>
        <dbReference type="Rhea" id="RHEA:17149"/>
        <dbReference type="Rhea" id="RHEA-COMP:11964"/>
        <dbReference type="Rhea" id="RHEA-COMP:11965"/>
        <dbReference type="ChEBI" id="CHEBI:15377"/>
        <dbReference type="ChEBI" id="CHEBI:15378"/>
        <dbReference type="ChEBI" id="CHEBI:15379"/>
        <dbReference type="ChEBI" id="CHEBI:30879"/>
        <dbReference type="ChEBI" id="CHEBI:57618"/>
        <dbReference type="ChEBI" id="CHEBI:58210"/>
        <dbReference type="ChEBI" id="CHEBI:142491"/>
        <dbReference type="EC" id="1.14.14.1"/>
    </reaction>
</comment>
<dbReference type="OrthoDB" id="2789670at2759"/>
<comment type="caution">
    <text evidence="17">The sequence shown here is derived from an EMBL/GenBank/DDBJ whole genome shotgun (WGS) entry which is preliminary data.</text>
</comment>
<comment type="subcellular location">
    <subcellularLocation>
        <location evidence="3">Endoplasmic reticulum membrane</location>
        <topology evidence="3">Peripheral membrane protein</topology>
    </subcellularLocation>
    <subcellularLocation>
        <location evidence="2">Microsome membrane</location>
        <topology evidence="2">Peripheral membrane protein</topology>
    </subcellularLocation>
</comment>
<protein>
    <recommendedName>
        <fullName evidence="5">unspecific monooxygenase</fullName>
        <ecNumber evidence="5">1.14.14.1</ecNumber>
    </recommendedName>
</protein>
<evidence type="ECO:0000256" key="11">
    <source>
        <dbReference type="ARBA" id="ARBA00023004"/>
    </source>
</evidence>
<evidence type="ECO:0000256" key="14">
    <source>
        <dbReference type="ARBA" id="ARBA00047827"/>
    </source>
</evidence>
<dbReference type="GO" id="GO:0016712">
    <property type="term" value="F:oxidoreductase activity, acting on paired donors, with incorporation or reduction of molecular oxygen, reduced flavin or flavoprotein as one donor, and incorporation of one atom of oxygen"/>
    <property type="evidence" value="ECO:0007669"/>
    <property type="project" value="UniProtKB-EC"/>
</dbReference>
<accession>A0A8J2QCY6</accession>
<evidence type="ECO:0000256" key="16">
    <source>
        <dbReference type="RuleBase" id="RU000461"/>
    </source>
</evidence>
<keyword evidence="11 15" id="KW-0408">Iron</keyword>
<keyword evidence="9" id="KW-0492">Microsome</keyword>
<dbReference type="InterPro" id="IPR017972">
    <property type="entry name" value="Cyt_P450_CS"/>
</dbReference>
<name>A0A8J2QCY6_9NEOP</name>
<dbReference type="PRINTS" id="PR00463">
    <property type="entry name" value="EP450I"/>
</dbReference>
<dbReference type="CDD" id="cd11056">
    <property type="entry name" value="CYP6-like"/>
    <property type="match status" value="1"/>
</dbReference>
<dbReference type="Proteomes" id="UP000789524">
    <property type="component" value="Unassembled WGS sequence"/>
</dbReference>
<dbReference type="GO" id="GO:0005789">
    <property type="term" value="C:endoplasmic reticulum membrane"/>
    <property type="evidence" value="ECO:0007669"/>
    <property type="project" value="UniProtKB-SubCell"/>
</dbReference>
<evidence type="ECO:0000313" key="17">
    <source>
        <dbReference type="EMBL" id="CAG9560134.1"/>
    </source>
</evidence>
<dbReference type="GO" id="GO:0020037">
    <property type="term" value="F:heme binding"/>
    <property type="evidence" value="ECO:0007669"/>
    <property type="project" value="InterPro"/>
</dbReference>
<evidence type="ECO:0000256" key="13">
    <source>
        <dbReference type="ARBA" id="ARBA00023136"/>
    </source>
</evidence>
<evidence type="ECO:0000256" key="6">
    <source>
        <dbReference type="ARBA" id="ARBA00022617"/>
    </source>
</evidence>
<keyword evidence="8" id="KW-0256">Endoplasmic reticulum</keyword>